<organism evidence="1 2">
    <name type="scientific">Cyphellophora attinorum</name>
    <dbReference type="NCBI Taxonomy" id="1664694"/>
    <lineage>
        <taxon>Eukaryota</taxon>
        <taxon>Fungi</taxon>
        <taxon>Dikarya</taxon>
        <taxon>Ascomycota</taxon>
        <taxon>Pezizomycotina</taxon>
        <taxon>Eurotiomycetes</taxon>
        <taxon>Chaetothyriomycetidae</taxon>
        <taxon>Chaetothyriales</taxon>
        <taxon>Cyphellophoraceae</taxon>
        <taxon>Cyphellophora</taxon>
    </lineage>
</organism>
<sequence length="181" mass="20862">MPTPSTTETPPAKRIKIEPAVRNLENACSKEEALMTLHMVRAQMIADMDYTPPTPLTESELDKHVNRLFETHSVLKPWAPNQVYDTSMSRIFDRTIHDSPKTMQLIKLINSLAREAKKEMYRIIEICCEVVSALLPKDRIMADLIARCSFQVELYFMAEAAHDKYIRTIGLLSKHHVMYPF</sequence>
<evidence type="ECO:0000313" key="2">
    <source>
        <dbReference type="Proteomes" id="UP000038010"/>
    </source>
</evidence>
<keyword evidence="2" id="KW-1185">Reference proteome</keyword>
<accession>A0A0N0NRV5</accession>
<dbReference type="RefSeq" id="XP_018005494.1">
    <property type="nucleotide sequence ID" value="XM_018143849.1"/>
</dbReference>
<dbReference type="VEuPathDB" id="FungiDB:AB675_376"/>
<proteinExistence type="predicted"/>
<comment type="caution">
    <text evidence="1">The sequence shown here is derived from an EMBL/GenBank/DDBJ whole genome shotgun (WGS) entry which is preliminary data.</text>
</comment>
<dbReference type="Proteomes" id="UP000038010">
    <property type="component" value="Unassembled WGS sequence"/>
</dbReference>
<name>A0A0N0NRV5_9EURO</name>
<gene>
    <name evidence="1" type="ORF">AB675_376</name>
</gene>
<dbReference type="AlphaFoldDB" id="A0A0N0NRV5"/>
<protein>
    <submittedName>
        <fullName evidence="1">Uncharacterized protein</fullName>
    </submittedName>
</protein>
<dbReference type="GeneID" id="28735718"/>
<reference evidence="1 2" key="1">
    <citation type="submission" date="2015-06" db="EMBL/GenBank/DDBJ databases">
        <title>Draft genome of the ant-associated black yeast Phialophora attae CBS 131958.</title>
        <authorList>
            <person name="Moreno L.F."/>
            <person name="Stielow B.J."/>
            <person name="de Hoog S."/>
            <person name="Vicente V.A."/>
            <person name="Weiss V.A."/>
            <person name="de Vries M."/>
            <person name="Cruz L.M."/>
            <person name="Souza E.M."/>
        </authorList>
    </citation>
    <scope>NUCLEOTIDE SEQUENCE [LARGE SCALE GENOMIC DNA]</scope>
    <source>
        <strain evidence="1 2">CBS 131958</strain>
    </source>
</reference>
<dbReference type="EMBL" id="LFJN01000001">
    <property type="protein sequence ID" value="KPI45531.1"/>
    <property type="molecule type" value="Genomic_DNA"/>
</dbReference>
<evidence type="ECO:0000313" key="1">
    <source>
        <dbReference type="EMBL" id="KPI45531.1"/>
    </source>
</evidence>